<keyword evidence="9 13" id="KW-0808">Transferase</keyword>
<dbReference type="Gene3D" id="3.40.1390.20">
    <property type="entry name" value="HprK N-terminal domain-like"/>
    <property type="match status" value="1"/>
</dbReference>
<dbReference type="PANTHER" id="PTHR43356">
    <property type="entry name" value="PHOSPHATE ACETYLTRANSFERASE"/>
    <property type="match status" value="1"/>
</dbReference>
<dbReference type="Pfam" id="PF13500">
    <property type="entry name" value="AAA_26"/>
    <property type="match status" value="1"/>
</dbReference>
<reference evidence="16" key="1">
    <citation type="submission" date="2022-06" db="EMBL/GenBank/DDBJ databases">
        <title>Ornithinimicrobium JY.X270.</title>
        <authorList>
            <person name="Huang Y."/>
        </authorList>
    </citation>
    <scope>NUCLEOTIDE SEQUENCE</scope>
    <source>
        <strain evidence="16">JY.X270</strain>
    </source>
</reference>
<accession>A0ABY4YM61</accession>
<keyword evidence="8 13" id="KW-0963">Cytoplasm</keyword>
<evidence type="ECO:0000256" key="4">
    <source>
        <dbReference type="ARBA" id="ARBA00008756"/>
    </source>
</evidence>
<dbReference type="NCBIfam" id="TIGR00651">
    <property type="entry name" value="pta"/>
    <property type="match status" value="1"/>
</dbReference>
<comment type="function">
    <text evidence="12 13">Involved in acetate metabolism.</text>
</comment>
<evidence type="ECO:0000256" key="7">
    <source>
        <dbReference type="ARBA" id="ARBA00021528"/>
    </source>
</evidence>
<dbReference type="InterPro" id="IPR042113">
    <property type="entry name" value="P_AcTrfase_dom1"/>
</dbReference>
<keyword evidence="17" id="KW-1185">Reference proteome</keyword>
<dbReference type="Gene3D" id="3.40.50.10750">
    <property type="entry name" value="Isocitrate/Isopropylmalate dehydrogenase-like"/>
    <property type="match status" value="1"/>
</dbReference>
<dbReference type="GO" id="GO:0008959">
    <property type="term" value="F:phosphate acetyltransferase activity"/>
    <property type="evidence" value="ECO:0007669"/>
    <property type="project" value="UniProtKB-EC"/>
</dbReference>
<dbReference type="InterPro" id="IPR050500">
    <property type="entry name" value="Phos_Acetyltrans/Butyryltrans"/>
</dbReference>
<evidence type="ECO:0000256" key="8">
    <source>
        <dbReference type="ARBA" id="ARBA00022490"/>
    </source>
</evidence>
<dbReference type="InterPro" id="IPR004614">
    <property type="entry name" value="P_AcTrfase"/>
</dbReference>
<evidence type="ECO:0000256" key="12">
    <source>
        <dbReference type="ARBA" id="ARBA00049955"/>
    </source>
</evidence>
<comment type="pathway">
    <text evidence="3 13">Metabolic intermediate biosynthesis; acetyl-CoA biosynthesis; acetyl-CoA from acetate: step 2/2.</text>
</comment>
<comment type="domain">
    <text evidence="13">The N-terminal region seems to be important for proper quaternary structure. The C-terminal region contains the substrate-binding site.</text>
</comment>
<evidence type="ECO:0000256" key="11">
    <source>
        <dbReference type="ARBA" id="ARBA00031108"/>
    </source>
</evidence>
<dbReference type="Pfam" id="PF07085">
    <property type="entry name" value="DRTGG"/>
    <property type="match status" value="1"/>
</dbReference>
<dbReference type="SUPFAM" id="SSF52540">
    <property type="entry name" value="P-loop containing nucleoside triphosphate hydrolases"/>
    <property type="match status" value="1"/>
</dbReference>
<comment type="catalytic activity">
    <reaction evidence="1 13">
        <text>acetyl-CoA + phosphate = acetyl phosphate + CoA</text>
        <dbReference type="Rhea" id="RHEA:19521"/>
        <dbReference type="ChEBI" id="CHEBI:22191"/>
        <dbReference type="ChEBI" id="CHEBI:43474"/>
        <dbReference type="ChEBI" id="CHEBI:57287"/>
        <dbReference type="ChEBI" id="CHEBI:57288"/>
        <dbReference type="EC" id="2.3.1.8"/>
    </reaction>
</comment>
<organism evidence="16 17">
    <name type="scientific">Ornithinimicrobium cryptoxanthini</name>
    <dbReference type="NCBI Taxonomy" id="2934161"/>
    <lineage>
        <taxon>Bacteria</taxon>
        <taxon>Bacillati</taxon>
        <taxon>Actinomycetota</taxon>
        <taxon>Actinomycetes</taxon>
        <taxon>Micrococcales</taxon>
        <taxon>Ornithinimicrobiaceae</taxon>
        <taxon>Ornithinimicrobium</taxon>
    </lineage>
</organism>
<evidence type="ECO:0000256" key="13">
    <source>
        <dbReference type="PIRNR" id="PIRNR006107"/>
    </source>
</evidence>
<name>A0ABY4YM61_9MICO</name>
<dbReference type="SUPFAM" id="SSF53659">
    <property type="entry name" value="Isocitrate/Isopropylmalate dehydrogenase-like"/>
    <property type="match status" value="1"/>
</dbReference>
<comment type="similarity">
    <text evidence="4 13">In the C-terminal section; belongs to the phosphate acetyltransferase and butyryltransferase family.</text>
</comment>
<evidence type="ECO:0000313" key="16">
    <source>
        <dbReference type="EMBL" id="USQ77774.1"/>
    </source>
</evidence>
<dbReference type="PIRSF" id="PIRSF006107">
    <property type="entry name" value="PhpActrans_proteobac"/>
    <property type="match status" value="1"/>
</dbReference>
<evidence type="ECO:0000313" key="17">
    <source>
        <dbReference type="Proteomes" id="UP001056535"/>
    </source>
</evidence>
<dbReference type="Proteomes" id="UP001056535">
    <property type="component" value="Chromosome"/>
</dbReference>
<dbReference type="CDD" id="cd03109">
    <property type="entry name" value="DTBS"/>
    <property type="match status" value="1"/>
</dbReference>
<evidence type="ECO:0000256" key="3">
    <source>
        <dbReference type="ARBA" id="ARBA00004989"/>
    </source>
</evidence>
<dbReference type="SUPFAM" id="SSF75138">
    <property type="entry name" value="HprK N-terminal domain-like"/>
    <property type="match status" value="1"/>
</dbReference>
<evidence type="ECO:0000256" key="6">
    <source>
        <dbReference type="ARBA" id="ARBA00012707"/>
    </source>
</evidence>
<feature type="domain" description="DRTGG" evidence="15">
    <location>
        <begin position="206"/>
        <end position="316"/>
    </location>
</feature>
<dbReference type="Gene3D" id="3.40.50.300">
    <property type="entry name" value="P-loop containing nucleotide triphosphate hydrolases"/>
    <property type="match status" value="1"/>
</dbReference>
<evidence type="ECO:0000256" key="1">
    <source>
        <dbReference type="ARBA" id="ARBA00000705"/>
    </source>
</evidence>
<dbReference type="RefSeq" id="WP_252623338.1">
    <property type="nucleotide sequence ID" value="NZ_CP099490.1"/>
</dbReference>
<dbReference type="InterPro" id="IPR016475">
    <property type="entry name" value="P-Actrans_bac"/>
</dbReference>
<comment type="subcellular location">
    <subcellularLocation>
        <location evidence="2 13">Cytoplasm</location>
    </subcellularLocation>
</comment>
<dbReference type="InterPro" id="IPR027417">
    <property type="entry name" value="P-loop_NTPase"/>
</dbReference>
<dbReference type="NCBIfam" id="NF007233">
    <property type="entry name" value="PRK09653.1"/>
    <property type="match status" value="1"/>
</dbReference>
<evidence type="ECO:0000256" key="9">
    <source>
        <dbReference type="ARBA" id="ARBA00022679"/>
    </source>
</evidence>
<dbReference type="InterPro" id="IPR028979">
    <property type="entry name" value="Ser_kin/Pase_Hpr-like_N_sf"/>
</dbReference>
<dbReference type="EMBL" id="CP099490">
    <property type="protein sequence ID" value="USQ77774.1"/>
    <property type="molecule type" value="Genomic_DNA"/>
</dbReference>
<feature type="domain" description="Phosphate acetyl/butaryl transferase" evidence="14">
    <location>
        <begin position="364"/>
        <end position="681"/>
    </location>
</feature>
<dbReference type="Pfam" id="PF01515">
    <property type="entry name" value="PTA_PTB"/>
    <property type="match status" value="1"/>
</dbReference>
<dbReference type="InterPro" id="IPR010766">
    <property type="entry name" value="DRTGG"/>
</dbReference>
<dbReference type="NCBIfam" id="NF004167">
    <property type="entry name" value="PRK05632.1"/>
    <property type="match status" value="1"/>
</dbReference>
<evidence type="ECO:0000259" key="15">
    <source>
        <dbReference type="Pfam" id="PF07085"/>
    </source>
</evidence>
<dbReference type="PANTHER" id="PTHR43356:SF3">
    <property type="entry name" value="PHOSPHATE ACETYLTRANSFERASE"/>
    <property type="match status" value="1"/>
</dbReference>
<dbReference type="EC" id="2.3.1.8" evidence="6 13"/>
<evidence type="ECO:0000256" key="5">
    <source>
        <dbReference type="ARBA" id="ARBA00009786"/>
    </source>
</evidence>
<dbReference type="Gene3D" id="3.40.50.10950">
    <property type="match status" value="1"/>
</dbReference>
<protein>
    <recommendedName>
        <fullName evidence="7 13">Phosphate acetyltransferase</fullName>
        <ecNumber evidence="6 13">2.3.1.8</ecNumber>
    </recommendedName>
    <alternativeName>
        <fullName evidence="11 13">Phosphotransacetylase</fullName>
    </alternativeName>
</protein>
<comment type="similarity">
    <text evidence="5 13">In the N-terminal section; belongs to the CobB/CobQ family.</text>
</comment>
<sequence length="688" mass="72700">MPTSLYLASAESRSGKSAVALGLLAQLTRLGGRVGVFRPIVQDDVPDHVLQLLLPRASSPLGEAEAVGVTYDRIHANAEGAISEVVDRFHQYADAHDAVLVVGSDFTDIPGPTEFSVNASIAANIGSPMMLVVPAIDRSAEDVVTAASLNVHEARIRHADVLGVIANRVAPDQVEPTRAALAQHLGEHSAYVLPANAILAAPTVRDLMTAVDGELLLGDEALLDQESMSLIVAGMTMPNVLDRLKEGAVVICPADREEVLLASLQAHRASTFPGLSGIVLNGGFPLNPHVRRLVEGLEVQLPVVTTSYGTFTTATKCYGARPRIASGSHRKIEEAVALVNANLDLAALLPQGVTRASGIVTPRMFEHRLTEWAREAAATVVLPEGLEERILRAADQLLTRGVANLILLGPEDEIRARATSLGLRIEAATCVDPATDPRRQAYAEQYAELRAHKGVTLDRAIDTVVDPSYFGTFMVLNGDADGMVSGSITTTAHTIRPALEVIRTDEGVSVVSSVFFMCLADQVLVYGDCAINPDPTAEQLADIAISSARTAAQFGVEPRVAMLSYSTGGSGTGADVDKVRTATELVRQLAPELQVEGPIQYDAAVDAAVAATKLKDSTVAGRATVLIFPDLNTGNNTYKAVQRSAQAIAVGPVLQGLRKPVNDLSRGATVRDIVNTVAITAVQAKETK</sequence>
<evidence type="ECO:0000256" key="10">
    <source>
        <dbReference type="ARBA" id="ARBA00023315"/>
    </source>
</evidence>
<keyword evidence="10 13" id="KW-0012">Acyltransferase</keyword>
<proteinExistence type="inferred from homology"/>
<dbReference type="InterPro" id="IPR042112">
    <property type="entry name" value="P_AcTrfase_dom2"/>
</dbReference>
<evidence type="ECO:0000256" key="2">
    <source>
        <dbReference type="ARBA" id="ARBA00004496"/>
    </source>
</evidence>
<dbReference type="InterPro" id="IPR002505">
    <property type="entry name" value="PTA_PTB"/>
</dbReference>
<gene>
    <name evidence="16" type="primary">pta</name>
    <name evidence="16" type="ORF">NF557_07725</name>
</gene>
<evidence type="ECO:0000259" key="14">
    <source>
        <dbReference type="Pfam" id="PF01515"/>
    </source>
</evidence>